<dbReference type="AlphaFoldDB" id="A0A1A8HGB3"/>
<feature type="non-terminal residue" evidence="1">
    <location>
        <position position="89"/>
    </location>
</feature>
<evidence type="ECO:0000313" key="1">
    <source>
        <dbReference type="EMBL" id="SBQ82254.1"/>
    </source>
</evidence>
<organism evidence="1">
    <name type="scientific">Nothobranchius korthausae</name>
    <dbReference type="NCBI Taxonomy" id="1143690"/>
    <lineage>
        <taxon>Eukaryota</taxon>
        <taxon>Metazoa</taxon>
        <taxon>Chordata</taxon>
        <taxon>Craniata</taxon>
        <taxon>Vertebrata</taxon>
        <taxon>Euteleostomi</taxon>
        <taxon>Actinopterygii</taxon>
        <taxon>Neopterygii</taxon>
        <taxon>Teleostei</taxon>
        <taxon>Neoteleostei</taxon>
        <taxon>Acanthomorphata</taxon>
        <taxon>Ovalentaria</taxon>
        <taxon>Atherinomorphae</taxon>
        <taxon>Cyprinodontiformes</taxon>
        <taxon>Nothobranchiidae</taxon>
        <taxon>Nothobranchius</taxon>
    </lineage>
</organism>
<sequence length="89" mass="10346">MVTFPRGLTHEDSGRVKHNKQMFLFLIKLYYKFNLRTQQRFLQTPAAALGSSGSFSTRLASKHTALSLRLHHQCWPFLQLWPQVIQSTT</sequence>
<reference evidence="1" key="1">
    <citation type="submission" date="2016-05" db="EMBL/GenBank/DDBJ databases">
        <authorList>
            <person name="Lavstsen T."/>
            <person name="Jespersen J.S."/>
        </authorList>
    </citation>
    <scope>NUCLEOTIDE SEQUENCE</scope>
    <source>
        <tissue evidence="1">Brain</tissue>
    </source>
</reference>
<dbReference type="EMBL" id="HAEC01014037">
    <property type="protein sequence ID" value="SBQ82254.1"/>
    <property type="molecule type" value="Transcribed_RNA"/>
</dbReference>
<protein>
    <submittedName>
        <fullName evidence="1">Osteoglycin</fullName>
    </submittedName>
</protein>
<gene>
    <name evidence="1" type="primary">OGN</name>
</gene>
<reference evidence="1" key="2">
    <citation type="submission" date="2016-06" db="EMBL/GenBank/DDBJ databases">
        <title>The genome of a short-lived fish provides insights into sex chromosome evolution and the genetic control of aging.</title>
        <authorList>
            <person name="Reichwald K."/>
            <person name="Felder M."/>
            <person name="Petzold A."/>
            <person name="Koch P."/>
            <person name="Groth M."/>
            <person name="Platzer M."/>
        </authorList>
    </citation>
    <scope>NUCLEOTIDE SEQUENCE</scope>
    <source>
        <tissue evidence="1">Brain</tissue>
    </source>
</reference>
<dbReference type="EMBL" id="HAEB01000814">
    <property type="protein sequence ID" value="SBQ47288.1"/>
    <property type="molecule type" value="Transcribed_RNA"/>
</dbReference>
<proteinExistence type="predicted"/>
<name>A0A1A8HGB3_9TELE</name>
<accession>A0A1A8HGB3</accession>